<evidence type="ECO:0000313" key="2">
    <source>
        <dbReference type="Proteomes" id="UP000590811"/>
    </source>
</evidence>
<dbReference type="Proteomes" id="UP000590811">
    <property type="component" value="Unassembled WGS sequence"/>
</dbReference>
<accession>A0A839Q252</accession>
<evidence type="ECO:0000313" key="1">
    <source>
        <dbReference type="EMBL" id="MBB2988405.1"/>
    </source>
</evidence>
<sequence>MTEPGMTQPNAFHDLDRFVVRQKLTVMVNRYEILRADESFNPGELLAFAEQKRMAFKEQVTFFTDAAKQNPLFGFKARKRIDLGSGYDVTDAAGAPVGWFKKEFGASLLNSTWRLAEAQGGPEFVGKERNQKVAIARRVWDMVPIVGEIPVPFLFHFDFVGPDGGVVLSSTKKAGIKDVYRVETPAASNGWRLDWRLAASMAVALDALQSR</sequence>
<gene>
    <name evidence="1" type="ORF">FHW14_003599</name>
</gene>
<dbReference type="InterPro" id="IPR007612">
    <property type="entry name" value="LOR"/>
</dbReference>
<dbReference type="AlphaFoldDB" id="A0A839Q252"/>
<comment type="caution">
    <text evidence="1">The sequence shown here is derived from an EMBL/GenBank/DDBJ whole genome shotgun (WGS) entry which is preliminary data.</text>
</comment>
<dbReference type="Pfam" id="PF04525">
    <property type="entry name" value="LOR"/>
    <property type="match status" value="1"/>
</dbReference>
<protein>
    <submittedName>
        <fullName evidence="1">Uncharacterized protein</fullName>
    </submittedName>
</protein>
<dbReference type="RefSeq" id="WP_253354903.1">
    <property type="nucleotide sequence ID" value="NZ_JACHVT010000011.1"/>
</dbReference>
<dbReference type="EMBL" id="JACHVT010000011">
    <property type="protein sequence ID" value="MBB2988405.1"/>
    <property type="molecule type" value="Genomic_DNA"/>
</dbReference>
<name>A0A839Q252_9MICO</name>
<proteinExistence type="predicted"/>
<reference evidence="1 2" key="1">
    <citation type="submission" date="2020-08" db="EMBL/GenBank/DDBJ databases">
        <title>Genomic Encyclopedia of Type Strains, Phase IV (KMG-V): Genome sequencing to study the core and pangenomes of soil and plant-associated prokaryotes.</title>
        <authorList>
            <person name="Whitman W."/>
        </authorList>
    </citation>
    <scope>NUCLEOTIDE SEQUENCE [LARGE SCALE GENOMIC DNA]</scope>
    <source>
        <strain evidence="1 2">B3ACCR2</strain>
    </source>
</reference>
<organism evidence="1 2">
    <name type="scientific">Terracoccus luteus</name>
    <dbReference type="NCBI Taxonomy" id="53356"/>
    <lineage>
        <taxon>Bacteria</taxon>
        <taxon>Bacillati</taxon>
        <taxon>Actinomycetota</taxon>
        <taxon>Actinomycetes</taxon>
        <taxon>Micrococcales</taxon>
        <taxon>Intrasporangiaceae</taxon>
        <taxon>Terracoccus</taxon>
    </lineage>
</organism>